<comment type="caution">
    <text evidence="6">The sequence shown here is derived from an EMBL/GenBank/DDBJ whole genome shotgun (WGS) entry which is preliminary data.</text>
</comment>
<keyword evidence="7" id="KW-1185">Reference proteome</keyword>
<name>A0A1Y2G0I0_9BASI</name>
<evidence type="ECO:0000313" key="6">
    <source>
        <dbReference type="EMBL" id="ORY90149.1"/>
    </source>
</evidence>
<proteinExistence type="predicted"/>
<dbReference type="Gene3D" id="6.10.140.2220">
    <property type="match status" value="1"/>
</dbReference>
<evidence type="ECO:0000256" key="3">
    <source>
        <dbReference type="ARBA" id="ARBA00022833"/>
    </source>
</evidence>
<evidence type="ECO:0000256" key="1">
    <source>
        <dbReference type="ARBA" id="ARBA00022723"/>
    </source>
</evidence>
<dbReference type="SUPFAM" id="SSF144232">
    <property type="entry name" value="HIT/MYND zinc finger-like"/>
    <property type="match status" value="1"/>
</dbReference>
<keyword evidence="1" id="KW-0479">Metal-binding</keyword>
<gene>
    <name evidence="6" type="ORF">BCR35DRAFT_343644</name>
</gene>
<dbReference type="STRING" id="106004.A0A1Y2G0I0"/>
<dbReference type="InParanoid" id="A0A1Y2G0I0"/>
<dbReference type="EMBL" id="MCGR01000004">
    <property type="protein sequence ID" value="ORY90149.1"/>
    <property type="molecule type" value="Genomic_DNA"/>
</dbReference>
<dbReference type="Pfam" id="PF01753">
    <property type="entry name" value="zf-MYND"/>
    <property type="match status" value="1"/>
</dbReference>
<accession>A0A1Y2G0I0</accession>
<feature type="domain" description="MYND-type" evidence="5">
    <location>
        <begin position="34"/>
        <end position="70"/>
    </location>
</feature>
<evidence type="ECO:0000256" key="2">
    <source>
        <dbReference type="ARBA" id="ARBA00022771"/>
    </source>
</evidence>
<evidence type="ECO:0000313" key="7">
    <source>
        <dbReference type="Proteomes" id="UP000193467"/>
    </source>
</evidence>
<organism evidence="6 7">
    <name type="scientific">Leucosporidium creatinivorum</name>
    <dbReference type="NCBI Taxonomy" id="106004"/>
    <lineage>
        <taxon>Eukaryota</taxon>
        <taxon>Fungi</taxon>
        <taxon>Dikarya</taxon>
        <taxon>Basidiomycota</taxon>
        <taxon>Pucciniomycotina</taxon>
        <taxon>Microbotryomycetes</taxon>
        <taxon>Leucosporidiales</taxon>
        <taxon>Leucosporidium</taxon>
    </lineage>
</organism>
<evidence type="ECO:0000256" key="4">
    <source>
        <dbReference type="PROSITE-ProRule" id="PRU00134"/>
    </source>
</evidence>
<dbReference type="OrthoDB" id="5282002at2759"/>
<dbReference type="Pfam" id="PF14737">
    <property type="entry name" value="DUF4470"/>
    <property type="match status" value="1"/>
</dbReference>
<dbReference type="InterPro" id="IPR027974">
    <property type="entry name" value="DUF4470"/>
</dbReference>
<dbReference type="AlphaFoldDB" id="A0A1Y2G0I0"/>
<dbReference type="PROSITE" id="PS50865">
    <property type="entry name" value="ZF_MYND_2"/>
    <property type="match status" value="1"/>
</dbReference>
<dbReference type="GO" id="GO:0008270">
    <property type="term" value="F:zinc ion binding"/>
    <property type="evidence" value="ECO:0007669"/>
    <property type="project" value="UniProtKB-KW"/>
</dbReference>
<protein>
    <recommendedName>
        <fullName evidence="5">MYND-type domain-containing protein</fullName>
    </recommendedName>
</protein>
<dbReference type="Proteomes" id="UP000193467">
    <property type="component" value="Unassembled WGS sequence"/>
</dbReference>
<reference evidence="6 7" key="1">
    <citation type="submission" date="2016-07" db="EMBL/GenBank/DDBJ databases">
        <title>Pervasive Adenine N6-methylation of Active Genes in Fungi.</title>
        <authorList>
            <consortium name="DOE Joint Genome Institute"/>
            <person name="Mondo S.J."/>
            <person name="Dannebaum R.O."/>
            <person name="Kuo R.C."/>
            <person name="Labutti K."/>
            <person name="Haridas S."/>
            <person name="Kuo A."/>
            <person name="Salamov A."/>
            <person name="Ahrendt S.R."/>
            <person name="Lipzen A."/>
            <person name="Sullivan W."/>
            <person name="Andreopoulos W.B."/>
            <person name="Clum A."/>
            <person name="Lindquist E."/>
            <person name="Daum C."/>
            <person name="Ramamoorthy G.K."/>
            <person name="Gryganskyi A."/>
            <person name="Culley D."/>
            <person name="Magnuson J.K."/>
            <person name="James T.Y."/>
            <person name="O'Malley M.A."/>
            <person name="Stajich J.E."/>
            <person name="Spatafora J.W."/>
            <person name="Visel A."/>
            <person name="Grigoriev I.V."/>
        </authorList>
    </citation>
    <scope>NUCLEOTIDE SEQUENCE [LARGE SCALE GENOMIC DNA]</scope>
    <source>
        <strain evidence="6 7">62-1032</strain>
    </source>
</reference>
<keyword evidence="2 4" id="KW-0863">Zinc-finger</keyword>
<evidence type="ECO:0000259" key="5">
    <source>
        <dbReference type="PROSITE" id="PS50865"/>
    </source>
</evidence>
<keyword evidence="3" id="KW-0862">Zinc</keyword>
<dbReference type="InterPro" id="IPR002893">
    <property type="entry name" value="Znf_MYND"/>
</dbReference>
<sequence length="675" mass="76132">MIASLSAQPAPGFADDFQGGLLHSPCANVQVQKREHCRNEGTLACSSCTLVTYCSAECQKSHWKQHKIDCKDKLRQEEWQPKWMVEGRRPSFVGSDNESGWQQQTKFGLGLHLWGNMPASDILRLKDNEGLVAQQAFALALVASGDIRHLVLSINGLPDDYSGNLTLLLNDRDSTVTYRNLLLLEILTSVKDVNEAAETATHLWFSAFLPHTLWLQVLDLGKKLVDELRPGRPGTSTYTKKLTNGSSFFFDVRDETKMELFRAALSSSTRYDVAHATNEYNRVMLAPSRVDYRDRGIAAMEPNHRLSWFEHRRCGIVLPFAALNAHHNVPNRLLFSPFGDWMLNDSASPLESWDPEEVIKSGLKHGIKRADLYGCLYFHLQDHLRSLAARLRRFKVSLHLTNSDMLQLSKDINKGDYKKNGLLPTTEFDRVEVSNTIDIEYLGVRKVLESWGTKLKKENPHATLFAYSMNWSVTANGAAADDPNAIGHLMSRLPFVICAPGLFEPVFNSGPAYRKYLEKHGIKKAAKNLGLKLKEKHSIMPPRPLAPLKGDLDALPVFPDKESWYLWVRYCFLYASFPAPKLIFRSLSLLPICRRPSAESASVSATSNSRARREAVSFEIEGWDREVRGSMEEGRASPKFRGRGKGPRIASDTCKQLDLSAGVQRKKDIHYREMC</sequence>